<dbReference type="InterPro" id="IPR000270">
    <property type="entry name" value="PB1_dom"/>
</dbReference>
<keyword evidence="2" id="KW-0677">Repeat</keyword>
<keyword evidence="3 4" id="KW-0129">CBS domain</keyword>
<evidence type="ECO:0000256" key="1">
    <source>
        <dbReference type="ARBA" id="ARBA00011726"/>
    </source>
</evidence>
<feature type="compositionally biased region" description="Polar residues" evidence="5">
    <location>
        <begin position="1"/>
        <end position="16"/>
    </location>
</feature>
<name>A0A5N5HGB7_9ROSA</name>
<evidence type="ECO:0000259" key="8">
    <source>
        <dbReference type="PROSITE" id="PS51745"/>
    </source>
</evidence>
<dbReference type="PANTHER" id="PTHR13780">
    <property type="entry name" value="AMP-ACTIVATED PROTEIN KINASE, GAMMA REGULATORY SUBUNIT"/>
    <property type="match status" value="1"/>
</dbReference>
<feature type="domain" description="PB1" evidence="8">
    <location>
        <begin position="334"/>
        <end position="410"/>
    </location>
</feature>
<evidence type="ECO:0000256" key="4">
    <source>
        <dbReference type="PROSITE-ProRule" id="PRU00703"/>
    </source>
</evidence>
<feature type="region of interest" description="Disordered" evidence="5">
    <location>
        <begin position="1"/>
        <end position="54"/>
    </location>
</feature>
<dbReference type="AlphaFoldDB" id="A0A5N5HGB7"/>
<gene>
    <name evidence="9" type="ORF">D8674_017597</name>
</gene>
<evidence type="ECO:0000259" key="7">
    <source>
        <dbReference type="PROSITE" id="PS51371"/>
    </source>
</evidence>
<dbReference type="PROSITE" id="PS51371">
    <property type="entry name" value="CBS"/>
    <property type="match status" value="3"/>
</dbReference>
<dbReference type="SUPFAM" id="SSF54631">
    <property type="entry name" value="CBS-domain pair"/>
    <property type="match status" value="2"/>
</dbReference>
<proteinExistence type="predicted"/>
<dbReference type="SUPFAM" id="SSF54277">
    <property type="entry name" value="CAD &amp; PB1 domains"/>
    <property type="match status" value="1"/>
</dbReference>
<dbReference type="SMART" id="SM00666">
    <property type="entry name" value="PB1"/>
    <property type="match status" value="1"/>
</dbReference>
<keyword evidence="6" id="KW-0812">Transmembrane</keyword>
<dbReference type="OrthoDB" id="418595at2759"/>
<dbReference type="PANTHER" id="PTHR13780:SF125">
    <property type="entry name" value="MEIOTICALLY UP-REGULATED GENE 70 PROTEIN"/>
    <property type="match status" value="1"/>
</dbReference>
<dbReference type="PROSITE" id="PS51745">
    <property type="entry name" value="PB1"/>
    <property type="match status" value="1"/>
</dbReference>
<evidence type="ECO:0000313" key="9">
    <source>
        <dbReference type="EMBL" id="KAB2625937.1"/>
    </source>
</evidence>
<evidence type="ECO:0000256" key="3">
    <source>
        <dbReference type="ARBA" id="ARBA00023122"/>
    </source>
</evidence>
<accession>A0A5N5HGB7</accession>
<dbReference type="Pfam" id="PF00571">
    <property type="entry name" value="CBS"/>
    <property type="match status" value="3"/>
</dbReference>
<evidence type="ECO:0000313" key="10">
    <source>
        <dbReference type="Proteomes" id="UP000327157"/>
    </source>
</evidence>
<feature type="compositionally biased region" description="Low complexity" evidence="5">
    <location>
        <begin position="31"/>
        <end position="40"/>
    </location>
</feature>
<dbReference type="SMART" id="SM00116">
    <property type="entry name" value="CBS"/>
    <property type="match status" value="3"/>
</dbReference>
<dbReference type="InterPro" id="IPR046342">
    <property type="entry name" value="CBS_dom_sf"/>
</dbReference>
<dbReference type="Gene3D" id="3.10.580.10">
    <property type="entry name" value="CBS-domain"/>
    <property type="match status" value="1"/>
</dbReference>
<reference evidence="9 10" key="1">
    <citation type="submission" date="2019-09" db="EMBL/GenBank/DDBJ databases">
        <authorList>
            <person name="Ou C."/>
        </authorList>
    </citation>
    <scope>NUCLEOTIDE SEQUENCE [LARGE SCALE GENOMIC DNA]</scope>
    <source>
        <strain evidence="9">S2</strain>
        <tissue evidence="9">Leaf</tissue>
    </source>
</reference>
<dbReference type="Gene3D" id="3.90.1280.20">
    <property type="match status" value="1"/>
</dbReference>
<evidence type="ECO:0000256" key="6">
    <source>
        <dbReference type="SAM" id="Phobius"/>
    </source>
</evidence>
<reference evidence="10" key="2">
    <citation type="submission" date="2019-10" db="EMBL/GenBank/DDBJ databases">
        <title>A de novo genome assembly of a pear dwarfing rootstock.</title>
        <authorList>
            <person name="Wang F."/>
            <person name="Wang J."/>
            <person name="Li S."/>
            <person name="Zhang Y."/>
            <person name="Fang M."/>
            <person name="Ma L."/>
            <person name="Zhao Y."/>
            <person name="Jiang S."/>
        </authorList>
    </citation>
    <scope>NUCLEOTIDE SEQUENCE [LARGE SCALE GENOMIC DNA]</scope>
</reference>
<feature type="domain" description="CBS" evidence="7">
    <location>
        <begin position="59"/>
        <end position="117"/>
    </location>
</feature>
<organism evidence="9 10">
    <name type="scientific">Pyrus ussuriensis x Pyrus communis</name>
    <dbReference type="NCBI Taxonomy" id="2448454"/>
    <lineage>
        <taxon>Eukaryota</taxon>
        <taxon>Viridiplantae</taxon>
        <taxon>Streptophyta</taxon>
        <taxon>Embryophyta</taxon>
        <taxon>Tracheophyta</taxon>
        <taxon>Spermatophyta</taxon>
        <taxon>Magnoliopsida</taxon>
        <taxon>eudicotyledons</taxon>
        <taxon>Gunneridae</taxon>
        <taxon>Pentapetalae</taxon>
        <taxon>rosids</taxon>
        <taxon>fabids</taxon>
        <taxon>Rosales</taxon>
        <taxon>Rosaceae</taxon>
        <taxon>Amygdaloideae</taxon>
        <taxon>Maleae</taxon>
        <taxon>Pyrus</taxon>
    </lineage>
</organism>
<comment type="caution">
    <text evidence="9">The sequence shown here is derived from an EMBL/GenBank/DDBJ whole genome shotgun (WGS) entry which is preliminary data.</text>
</comment>
<evidence type="ECO:0000256" key="2">
    <source>
        <dbReference type="ARBA" id="ARBA00022737"/>
    </source>
</evidence>
<dbReference type="InterPro" id="IPR050511">
    <property type="entry name" value="AMPK_gamma/SDS23_families"/>
</dbReference>
<keyword evidence="6" id="KW-1133">Transmembrane helix</keyword>
<protein>
    <submittedName>
        <fullName evidence="9">CBS domain-containing protein CBSCBSPB3-like</fullName>
    </submittedName>
</protein>
<dbReference type="InterPro" id="IPR053793">
    <property type="entry name" value="PB1-like"/>
</dbReference>
<dbReference type="EMBL" id="SMOL01000160">
    <property type="protein sequence ID" value="KAB2625937.1"/>
    <property type="molecule type" value="Genomic_DNA"/>
</dbReference>
<feature type="domain" description="CBS" evidence="7">
    <location>
        <begin position="228"/>
        <end position="285"/>
    </location>
</feature>
<dbReference type="Proteomes" id="UP000327157">
    <property type="component" value="Chromosome 16"/>
</dbReference>
<evidence type="ECO:0000256" key="5">
    <source>
        <dbReference type="SAM" id="MobiDB-lite"/>
    </source>
</evidence>
<keyword evidence="6" id="KW-0472">Membrane</keyword>
<feature type="domain" description="CBS" evidence="7">
    <location>
        <begin position="125"/>
        <end position="180"/>
    </location>
</feature>
<dbReference type="InterPro" id="IPR000644">
    <property type="entry name" value="CBS_dom"/>
</dbReference>
<sequence>MSSQVGVRRTSLNQRRGPSAAIKKSPPPENGTSNGTTSKPSSPPPLSSGGGERTVKKLRLSKALTIPEGTTVSDACWRMAARRVDDVLLTDSNALLSGIVTDKDISARVIAEGLRPEQTIVSKIMTRNPIFVNSDSSALEALQKMIQGKFRHLPVVESGEVIALLDITKCLYDAISRLEKAAEQGSAIAAAVEGVECQMGGNFSAPYAFLETLRDQMFKPSLSTIIGENTKVVVVSPSDPVYVAAKRMREFRVNSVIIITGNKIQGVLTSKDILIDGCIAACLDVLQITHAAVSMDSALALEPPDDCDTQSELSTVMASDGADGKFSYPSLGLGDSFAFKFEDLRGRVHRINCGMENLDELVSAIMKRIRVADDHDHPHILFEDEDGDNVLLATDDDLISAVLRLHLDFSDSSHRSVSASGTTTTQRMGWTSLHTGVLASAAMLTGIGVLFYLKRTNL</sequence>
<dbReference type="Gene3D" id="3.10.20.90">
    <property type="entry name" value="Phosphatidylinositol 3-kinase Catalytic Subunit, Chain A, domain 1"/>
    <property type="match status" value="1"/>
</dbReference>
<reference evidence="9 10" key="3">
    <citation type="submission" date="2019-11" db="EMBL/GenBank/DDBJ databases">
        <title>A de novo genome assembly of a pear dwarfing rootstock.</title>
        <authorList>
            <person name="Wang F."/>
            <person name="Wang J."/>
            <person name="Li S."/>
            <person name="Zhang Y."/>
            <person name="Fang M."/>
            <person name="Ma L."/>
            <person name="Zhao Y."/>
            <person name="Jiang S."/>
        </authorList>
    </citation>
    <scope>NUCLEOTIDE SEQUENCE [LARGE SCALE GENOMIC DNA]</scope>
    <source>
        <strain evidence="9">S2</strain>
        <tissue evidence="9">Leaf</tissue>
    </source>
</reference>
<feature type="transmembrane region" description="Helical" evidence="6">
    <location>
        <begin position="433"/>
        <end position="453"/>
    </location>
</feature>
<keyword evidence="10" id="KW-1185">Reference proteome</keyword>
<dbReference type="CDD" id="cd17781">
    <property type="entry name" value="CBS_pair_MUG70_1"/>
    <property type="match status" value="1"/>
</dbReference>
<comment type="subunit">
    <text evidence="1">Homodimers and heterodimers.</text>
</comment>